<dbReference type="GO" id="GO:0030001">
    <property type="term" value="P:metal ion transport"/>
    <property type="evidence" value="ECO:0007669"/>
    <property type="project" value="TreeGrafter"/>
</dbReference>
<evidence type="ECO:0000256" key="2">
    <source>
        <dbReference type="ARBA" id="ARBA00022737"/>
    </source>
</evidence>
<name>A0A7M2WV11_9BACT</name>
<dbReference type="KEGG" id="hbs:IPV69_24145"/>
<evidence type="ECO:0000256" key="1">
    <source>
        <dbReference type="ARBA" id="ARBA00022729"/>
    </source>
</evidence>
<dbReference type="EMBL" id="CP063458">
    <property type="protein sequence ID" value="QOV89263.1"/>
    <property type="molecule type" value="Genomic_DNA"/>
</dbReference>
<dbReference type="PANTHER" id="PTHR11878">
    <property type="entry name" value="SODIUM/CALCIUM EXCHANGER"/>
    <property type="match status" value="1"/>
</dbReference>
<dbReference type="GO" id="GO:0007154">
    <property type="term" value="P:cell communication"/>
    <property type="evidence" value="ECO:0007669"/>
    <property type="project" value="InterPro"/>
</dbReference>
<reference evidence="6 7" key="1">
    <citation type="submission" date="2020-10" db="EMBL/GenBank/DDBJ databases">
        <title>Wide distribution of Phycisphaera-like planctomycetes from WD2101 soil group in peatlands and genome analysis of the first cultivated representative.</title>
        <authorList>
            <person name="Dedysh S.N."/>
            <person name="Beletsky A.V."/>
            <person name="Ivanova A."/>
            <person name="Kulichevskaya I.S."/>
            <person name="Suzina N.E."/>
            <person name="Philippov D.A."/>
            <person name="Rakitin A.L."/>
            <person name="Mardanov A.V."/>
            <person name="Ravin N.V."/>
        </authorList>
    </citation>
    <scope>NUCLEOTIDE SEQUENCE [LARGE SCALE GENOMIC DNA]</scope>
    <source>
        <strain evidence="6 7">M1803</strain>
    </source>
</reference>
<keyword evidence="3" id="KW-0106">Calcium</keyword>
<dbReference type="PANTHER" id="PTHR11878:SF65">
    <property type="entry name" value="NA_CA-EXCHANGE PROTEIN, ISOFORM G"/>
    <property type="match status" value="1"/>
</dbReference>
<dbReference type="SUPFAM" id="SSF141072">
    <property type="entry name" value="CalX-like"/>
    <property type="match status" value="2"/>
</dbReference>
<evidence type="ECO:0000313" key="6">
    <source>
        <dbReference type="EMBL" id="QOV89263.1"/>
    </source>
</evidence>
<keyword evidence="1" id="KW-0732">Signal</keyword>
<evidence type="ECO:0000313" key="7">
    <source>
        <dbReference type="Proteomes" id="UP000593765"/>
    </source>
</evidence>
<dbReference type="GO" id="GO:0016020">
    <property type="term" value="C:membrane"/>
    <property type="evidence" value="ECO:0007669"/>
    <property type="project" value="InterPro"/>
</dbReference>
<keyword evidence="4" id="KW-0813">Transport</keyword>
<evidence type="ECO:0000256" key="4">
    <source>
        <dbReference type="ARBA" id="ARBA00023065"/>
    </source>
</evidence>
<dbReference type="InterPro" id="IPR003644">
    <property type="entry name" value="Calx_beta"/>
</dbReference>
<evidence type="ECO:0000256" key="3">
    <source>
        <dbReference type="ARBA" id="ARBA00022837"/>
    </source>
</evidence>
<keyword evidence="4" id="KW-0406">Ion transport</keyword>
<evidence type="ECO:0000259" key="5">
    <source>
        <dbReference type="SMART" id="SM00237"/>
    </source>
</evidence>
<dbReference type="Proteomes" id="UP000593765">
    <property type="component" value="Chromosome"/>
</dbReference>
<feature type="domain" description="Calx-beta" evidence="5">
    <location>
        <begin position="566"/>
        <end position="664"/>
    </location>
</feature>
<dbReference type="SMART" id="SM00237">
    <property type="entry name" value="Calx_beta"/>
    <property type="match status" value="2"/>
</dbReference>
<gene>
    <name evidence="6" type="ORF">IPV69_24145</name>
</gene>
<dbReference type="RefSeq" id="WP_206292293.1">
    <property type="nucleotide sequence ID" value="NZ_CP063458.1"/>
</dbReference>
<dbReference type="InterPro" id="IPR013783">
    <property type="entry name" value="Ig-like_fold"/>
</dbReference>
<dbReference type="InterPro" id="IPR038081">
    <property type="entry name" value="CalX-like_sf"/>
</dbReference>
<proteinExistence type="predicted"/>
<dbReference type="Gene3D" id="2.60.40.2030">
    <property type="match status" value="2"/>
</dbReference>
<sequence>MFGKRSTSSKSRSSALRSQAVVAAIPSCVVEPLEGRQLMSASLVVENLDIVPGYERMVFTKIANLDQNTPNTFKDKGILKLKNVGDEPLELSNLNVSGPFQIVGSFPTAIAPGASANVTVKFNATTPPAFTYNQTAGLTNQTQAGAHIGSLTFATNDAANATFTEGLAGWFQTHSEKNNEPSLQTTINLLLDYKTNIAPPHTTFLSQGSEAQYYGEEVVSGYWQRVNPAKSVGVRQIAAYHGQGQNVPVSWFNQGSNTNNLIFRHDGAASQTLLPNILGGTAPAAGSFTTNSPFGFKVDNSFSDDTKNARPQFGGGHEVRFFPVRDHFGNAIAGTFFMVQDYSIPVSGSVPNYDFQDNIYIVTNIMPAGSVVTPPAVPPTIPPAVPPVVPPPTPPTVPPTIPPTVPPTVPPVVPPTVPPTVPPAVPPAVPPTVPPVTTGVPVVSITPGSQTVVEAISGQKAVQLTVSLSEASSQKVKVRFSTPNGGAVRGADFVKAVGQLKFEPGQTSKTITVMVKSDQVAEADENFSVNLFDAKNADIGAGVSTITIQDNGVHPPSAGAKSIPAAGASDLPIISISPALVSVVEGNAGTQLVTFNVSIDRSPAKTVKLKYATANGSAVSGTDYKHAAGKLAFAPGGPTSKTITVEVKGDSTIEADEDFHLSLLSIKNGVFASDSAKVIVANDDA</sequence>
<keyword evidence="2" id="KW-0677">Repeat</keyword>
<accession>A0A7M2WV11</accession>
<dbReference type="Pfam" id="PF03160">
    <property type="entry name" value="Calx-beta"/>
    <property type="match status" value="2"/>
</dbReference>
<dbReference type="InterPro" id="IPR051171">
    <property type="entry name" value="CaCA"/>
</dbReference>
<feature type="domain" description="Calx-beta" evidence="5">
    <location>
        <begin position="431"/>
        <end position="532"/>
    </location>
</feature>
<protein>
    <recommendedName>
        <fullName evidence="5">Calx-beta domain-containing protein</fullName>
    </recommendedName>
</protein>
<keyword evidence="7" id="KW-1185">Reference proteome</keyword>
<dbReference type="AlphaFoldDB" id="A0A7M2WV11"/>
<organism evidence="6 7">
    <name type="scientific">Humisphaera borealis</name>
    <dbReference type="NCBI Taxonomy" id="2807512"/>
    <lineage>
        <taxon>Bacteria</taxon>
        <taxon>Pseudomonadati</taxon>
        <taxon>Planctomycetota</taxon>
        <taxon>Phycisphaerae</taxon>
        <taxon>Tepidisphaerales</taxon>
        <taxon>Tepidisphaeraceae</taxon>
        <taxon>Humisphaera</taxon>
    </lineage>
</organism>
<dbReference type="Gene3D" id="2.60.40.10">
    <property type="entry name" value="Immunoglobulins"/>
    <property type="match status" value="1"/>
</dbReference>